<dbReference type="InterPro" id="IPR050097">
    <property type="entry name" value="Ferredoxin-NADP_redctase_2"/>
</dbReference>
<dbReference type="Proteomes" id="UP000599074">
    <property type="component" value="Unassembled WGS sequence"/>
</dbReference>
<sequence length="298" mass="31491">MHRVTPETDLIVVGGGPAGCAAAVMASSLGLRCVLIEPSRLCHKPRHISAMVNVLGGFADGPDLADRVSADVTAADRCDVRLGRGVTAVRAGDDHVRVDLDDGSSLEAPYAVVATGARPQTAAETEWISQDREVDAPALWEADPSALAGAQALVLGADRPLGTLLRTRPDLAMRLLVRYSPAEAYKVEEVRADPRVVLLPTGHLDLRHDPYGVLHADAADGHRYTGRDVYLNLGSRPVVPAGDLRTDGSGYCPPEIQHSRILVAGDLRGARFQRVMTAFGSGAEAALTAYYAAHGLLG</sequence>
<evidence type="ECO:0000259" key="4">
    <source>
        <dbReference type="Pfam" id="PF07992"/>
    </source>
</evidence>
<comment type="catalytic activity">
    <reaction evidence="3">
        <text>[thioredoxin]-dithiol + NADP(+) = [thioredoxin]-disulfide + NADPH + H(+)</text>
        <dbReference type="Rhea" id="RHEA:20345"/>
        <dbReference type="Rhea" id="RHEA-COMP:10698"/>
        <dbReference type="Rhea" id="RHEA-COMP:10700"/>
        <dbReference type="ChEBI" id="CHEBI:15378"/>
        <dbReference type="ChEBI" id="CHEBI:29950"/>
        <dbReference type="ChEBI" id="CHEBI:50058"/>
        <dbReference type="ChEBI" id="CHEBI:57783"/>
        <dbReference type="ChEBI" id="CHEBI:58349"/>
        <dbReference type="EC" id="1.8.1.9"/>
    </reaction>
</comment>
<dbReference type="EMBL" id="BOON01000057">
    <property type="protein sequence ID" value="GII25734.1"/>
    <property type="molecule type" value="Genomic_DNA"/>
</dbReference>
<dbReference type="Gene3D" id="3.50.50.60">
    <property type="entry name" value="FAD/NAD(P)-binding domain"/>
    <property type="match status" value="2"/>
</dbReference>
<dbReference type="PRINTS" id="PR00469">
    <property type="entry name" value="PNDRDTASEII"/>
</dbReference>
<feature type="domain" description="FAD/NAD(P)-binding" evidence="4">
    <location>
        <begin position="9"/>
        <end position="120"/>
    </location>
</feature>
<evidence type="ECO:0000313" key="6">
    <source>
        <dbReference type="Proteomes" id="UP000599074"/>
    </source>
</evidence>
<evidence type="ECO:0000256" key="2">
    <source>
        <dbReference type="ARBA" id="ARBA00023002"/>
    </source>
</evidence>
<evidence type="ECO:0000313" key="5">
    <source>
        <dbReference type="EMBL" id="GII25734.1"/>
    </source>
</evidence>
<reference evidence="5" key="1">
    <citation type="submission" date="2021-01" db="EMBL/GenBank/DDBJ databases">
        <title>Whole genome shotgun sequence of Planosporangium mesophilum NBRC 109066.</title>
        <authorList>
            <person name="Komaki H."/>
            <person name="Tamura T."/>
        </authorList>
    </citation>
    <scope>NUCLEOTIDE SEQUENCE</scope>
    <source>
        <strain evidence="5">NBRC 109066</strain>
    </source>
</reference>
<protein>
    <submittedName>
        <fullName evidence="5">Oxidoreductase</fullName>
    </submittedName>
</protein>
<dbReference type="InterPro" id="IPR023753">
    <property type="entry name" value="FAD/NAD-binding_dom"/>
</dbReference>
<evidence type="ECO:0000256" key="3">
    <source>
        <dbReference type="ARBA" id="ARBA00048132"/>
    </source>
</evidence>
<dbReference type="GO" id="GO:0004791">
    <property type="term" value="F:thioredoxin-disulfide reductase (NADPH) activity"/>
    <property type="evidence" value="ECO:0007669"/>
    <property type="project" value="UniProtKB-EC"/>
</dbReference>
<evidence type="ECO:0000256" key="1">
    <source>
        <dbReference type="ARBA" id="ARBA00022630"/>
    </source>
</evidence>
<dbReference type="InterPro" id="IPR036188">
    <property type="entry name" value="FAD/NAD-bd_sf"/>
</dbReference>
<keyword evidence="2" id="KW-0560">Oxidoreductase</keyword>
<dbReference type="AlphaFoldDB" id="A0A8J3TGB0"/>
<comment type="caution">
    <text evidence="5">The sequence shown here is derived from an EMBL/GenBank/DDBJ whole genome shotgun (WGS) entry which is preliminary data.</text>
</comment>
<dbReference type="Pfam" id="PF07992">
    <property type="entry name" value="Pyr_redox_2"/>
    <property type="match status" value="1"/>
</dbReference>
<gene>
    <name evidence="5" type="ORF">Pme01_53310</name>
</gene>
<dbReference type="PANTHER" id="PTHR48105">
    <property type="entry name" value="THIOREDOXIN REDUCTASE 1-RELATED-RELATED"/>
    <property type="match status" value="1"/>
</dbReference>
<dbReference type="SUPFAM" id="SSF51905">
    <property type="entry name" value="FAD/NAD(P)-binding domain"/>
    <property type="match status" value="1"/>
</dbReference>
<name>A0A8J3TGB0_9ACTN</name>
<dbReference type="PRINTS" id="PR00368">
    <property type="entry name" value="FADPNR"/>
</dbReference>
<keyword evidence="6" id="KW-1185">Reference proteome</keyword>
<accession>A0A8J3TGB0</accession>
<organism evidence="5 6">
    <name type="scientific">Planosporangium mesophilum</name>
    <dbReference type="NCBI Taxonomy" id="689768"/>
    <lineage>
        <taxon>Bacteria</taxon>
        <taxon>Bacillati</taxon>
        <taxon>Actinomycetota</taxon>
        <taxon>Actinomycetes</taxon>
        <taxon>Micromonosporales</taxon>
        <taxon>Micromonosporaceae</taxon>
        <taxon>Planosporangium</taxon>
    </lineage>
</organism>
<proteinExistence type="predicted"/>
<keyword evidence="1" id="KW-0285">Flavoprotein</keyword>